<dbReference type="GO" id="GO:0003700">
    <property type="term" value="F:DNA-binding transcription factor activity"/>
    <property type="evidence" value="ECO:0007669"/>
    <property type="project" value="InterPro"/>
</dbReference>
<sequence length="60" mass="6564">MLGASRAAILAQLDLPMSTTYLACQLELAAPTVRVHLKALHQAGIVSSRRDGRSVRYQRT</sequence>
<evidence type="ECO:0000256" key="3">
    <source>
        <dbReference type="ARBA" id="ARBA00023163"/>
    </source>
</evidence>
<accession>A0A4D4J1T0</accession>
<dbReference type="GO" id="GO:0003677">
    <property type="term" value="F:DNA binding"/>
    <property type="evidence" value="ECO:0007669"/>
    <property type="project" value="UniProtKB-KW"/>
</dbReference>
<dbReference type="Gene3D" id="1.10.10.10">
    <property type="entry name" value="Winged helix-like DNA-binding domain superfamily/Winged helix DNA-binding domain"/>
    <property type="match status" value="1"/>
</dbReference>
<keyword evidence="6" id="KW-1185">Reference proteome</keyword>
<protein>
    <recommendedName>
        <fullName evidence="4">HTH arsR-type domain-containing protein</fullName>
    </recommendedName>
</protein>
<dbReference type="InterPro" id="IPR036388">
    <property type="entry name" value="WH-like_DNA-bd_sf"/>
</dbReference>
<dbReference type="PANTHER" id="PTHR43132:SF6">
    <property type="entry name" value="HTH-TYPE TRANSCRIPTIONAL REPRESSOR CZRA"/>
    <property type="match status" value="1"/>
</dbReference>
<dbReference type="AlphaFoldDB" id="A0A4D4J1T0"/>
<dbReference type="InterPro" id="IPR036390">
    <property type="entry name" value="WH_DNA-bd_sf"/>
</dbReference>
<dbReference type="InterPro" id="IPR011991">
    <property type="entry name" value="ArsR-like_HTH"/>
</dbReference>
<reference evidence="6" key="1">
    <citation type="submission" date="2019-04" db="EMBL/GenBank/DDBJ databases">
        <title>Draft genome sequence of Pseudonocardiaceae bacterium SL3-2-4.</title>
        <authorList>
            <person name="Ningsih F."/>
            <person name="Yokota A."/>
            <person name="Sakai Y."/>
            <person name="Nanatani K."/>
            <person name="Yabe S."/>
            <person name="Oetari A."/>
            <person name="Sjamsuridzal W."/>
        </authorList>
    </citation>
    <scope>NUCLEOTIDE SEQUENCE [LARGE SCALE GENOMIC DNA]</scope>
    <source>
        <strain evidence="6">SL3-2-4</strain>
    </source>
</reference>
<keyword evidence="1" id="KW-0805">Transcription regulation</keyword>
<dbReference type="SUPFAM" id="SSF46785">
    <property type="entry name" value="Winged helix' DNA-binding domain"/>
    <property type="match status" value="1"/>
</dbReference>
<name>A0A4D4J1T0_9PSEU</name>
<dbReference type="PROSITE" id="PS50987">
    <property type="entry name" value="HTH_ARSR_2"/>
    <property type="match status" value="1"/>
</dbReference>
<dbReference type="EMBL" id="BJFL01000001">
    <property type="protein sequence ID" value="GDY28486.1"/>
    <property type="molecule type" value="Genomic_DNA"/>
</dbReference>
<dbReference type="Proteomes" id="UP000298860">
    <property type="component" value="Unassembled WGS sequence"/>
</dbReference>
<organism evidence="5 6">
    <name type="scientific">Gandjariella thermophila</name>
    <dbReference type="NCBI Taxonomy" id="1931992"/>
    <lineage>
        <taxon>Bacteria</taxon>
        <taxon>Bacillati</taxon>
        <taxon>Actinomycetota</taxon>
        <taxon>Actinomycetes</taxon>
        <taxon>Pseudonocardiales</taxon>
        <taxon>Pseudonocardiaceae</taxon>
        <taxon>Gandjariella</taxon>
    </lineage>
</organism>
<dbReference type="CDD" id="cd00090">
    <property type="entry name" value="HTH_ARSR"/>
    <property type="match status" value="1"/>
</dbReference>
<feature type="domain" description="HTH arsR-type" evidence="4">
    <location>
        <begin position="1"/>
        <end position="60"/>
    </location>
</feature>
<keyword evidence="2" id="KW-0238">DNA-binding</keyword>
<evidence type="ECO:0000313" key="6">
    <source>
        <dbReference type="Proteomes" id="UP000298860"/>
    </source>
</evidence>
<evidence type="ECO:0000259" key="4">
    <source>
        <dbReference type="PROSITE" id="PS50987"/>
    </source>
</evidence>
<evidence type="ECO:0000256" key="1">
    <source>
        <dbReference type="ARBA" id="ARBA00023015"/>
    </source>
</evidence>
<gene>
    <name evidence="5" type="ORF">GTS_01190</name>
</gene>
<dbReference type="InterPro" id="IPR051011">
    <property type="entry name" value="Metal_resp_trans_reg"/>
</dbReference>
<proteinExistence type="predicted"/>
<evidence type="ECO:0000313" key="5">
    <source>
        <dbReference type="EMBL" id="GDY28486.1"/>
    </source>
</evidence>
<comment type="caution">
    <text evidence="5">The sequence shown here is derived from an EMBL/GenBank/DDBJ whole genome shotgun (WGS) entry which is preliminary data.</text>
</comment>
<evidence type="ECO:0000256" key="2">
    <source>
        <dbReference type="ARBA" id="ARBA00023125"/>
    </source>
</evidence>
<dbReference type="Pfam" id="PF01022">
    <property type="entry name" value="HTH_5"/>
    <property type="match status" value="1"/>
</dbReference>
<dbReference type="InterPro" id="IPR001845">
    <property type="entry name" value="HTH_ArsR_DNA-bd_dom"/>
</dbReference>
<keyword evidence="3" id="KW-0804">Transcription</keyword>
<dbReference type="PANTHER" id="PTHR43132">
    <property type="entry name" value="ARSENICAL RESISTANCE OPERON REPRESSOR ARSR-RELATED"/>
    <property type="match status" value="1"/>
</dbReference>
<dbReference type="RefSeq" id="WP_225977999.1">
    <property type="nucleotide sequence ID" value="NZ_BJFL01000001.1"/>
</dbReference>